<dbReference type="Gene3D" id="1.10.1040.10">
    <property type="entry name" value="N-(1-d-carboxylethyl)-l-norvaline Dehydrogenase, domain 2"/>
    <property type="match status" value="1"/>
</dbReference>
<organism evidence="7 8">
    <name type="scientific">Heyndrickxia coagulans</name>
    <name type="common">Weizmannia coagulans</name>
    <dbReference type="NCBI Taxonomy" id="1398"/>
    <lineage>
        <taxon>Bacteria</taxon>
        <taxon>Bacillati</taxon>
        <taxon>Bacillota</taxon>
        <taxon>Bacilli</taxon>
        <taxon>Bacillales</taxon>
        <taxon>Bacillaceae</taxon>
        <taxon>Heyndrickxia</taxon>
    </lineage>
</organism>
<dbReference type="PANTHER" id="PTHR43580">
    <property type="entry name" value="OXIDOREDUCTASE GLYR1-RELATED"/>
    <property type="match status" value="1"/>
</dbReference>
<dbReference type="Pfam" id="PF14833">
    <property type="entry name" value="NAD_binding_11"/>
    <property type="match status" value="1"/>
</dbReference>
<feature type="domain" description="6-phosphogluconate dehydrogenase NADP-binding" evidence="5">
    <location>
        <begin position="7"/>
        <end position="166"/>
    </location>
</feature>
<feature type="active site" evidence="4">
    <location>
        <position position="175"/>
    </location>
</feature>
<keyword evidence="2" id="KW-0560">Oxidoreductase</keyword>
<accession>A0A133KSW4</accession>
<evidence type="ECO:0000256" key="4">
    <source>
        <dbReference type="PIRSR" id="PIRSR000103-1"/>
    </source>
</evidence>
<dbReference type="GO" id="GO:0051287">
    <property type="term" value="F:NAD binding"/>
    <property type="evidence" value="ECO:0007669"/>
    <property type="project" value="InterPro"/>
</dbReference>
<dbReference type="InterPro" id="IPR006115">
    <property type="entry name" value="6PGDH_NADP-bd"/>
</dbReference>
<evidence type="ECO:0000256" key="1">
    <source>
        <dbReference type="ARBA" id="ARBA00009080"/>
    </source>
</evidence>
<dbReference type="Pfam" id="PF03446">
    <property type="entry name" value="NAD_binding_2"/>
    <property type="match status" value="1"/>
</dbReference>
<evidence type="ECO:0000256" key="3">
    <source>
        <dbReference type="ARBA" id="ARBA00023027"/>
    </source>
</evidence>
<dbReference type="AlphaFoldDB" id="A0A133KSW4"/>
<dbReference type="InterPro" id="IPR029154">
    <property type="entry name" value="HIBADH-like_NADP-bd"/>
</dbReference>
<protein>
    <submittedName>
        <fullName evidence="7">Phosphogluconate dehydrogenase, NAD binding domain protein</fullName>
    </submittedName>
</protein>
<dbReference type="EMBL" id="LRPN01000058">
    <property type="protein sequence ID" value="KWZ82410.1"/>
    <property type="molecule type" value="Genomic_DNA"/>
</dbReference>
<name>A0A133KSW4_HEYCO</name>
<dbReference type="InterPro" id="IPR051265">
    <property type="entry name" value="HIBADH-related_NP60_sf"/>
</dbReference>
<dbReference type="SUPFAM" id="SSF48179">
    <property type="entry name" value="6-phosphogluconate dehydrogenase C-terminal domain-like"/>
    <property type="match status" value="1"/>
</dbReference>
<feature type="domain" description="3-hydroxyisobutyrate dehydrogenase-like NAD-binding" evidence="6">
    <location>
        <begin position="169"/>
        <end position="288"/>
    </location>
</feature>
<dbReference type="InterPro" id="IPR036291">
    <property type="entry name" value="NAD(P)-bd_dom_sf"/>
</dbReference>
<keyword evidence="3" id="KW-0520">NAD</keyword>
<dbReference type="Proteomes" id="UP000070376">
    <property type="component" value="Unassembled WGS sequence"/>
</dbReference>
<dbReference type="PANTHER" id="PTHR43580:SF2">
    <property type="entry name" value="CYTOKINE-LIKE NUCLEAR FACTOR N-PAC"/>
    <property type="match status" value="1"/>
</dbReference>
<gene>
    <name evidence="7" type="ORF">HMPREF3213_01798</name>
</gene>
<dbReference type="PIRSF" id="PIRSF000103">
    <property type="entry name" value="HIBADH"/>
    <property type="match status" value="1"/>
</dbReference>
<evidence type="ECO:0000259" key="6">
    <source>
        <dbReference type="Pfam" id="PF14833"/>
    </source>
</evidence>
<evidence type="ECO:0000313" key="8">
    <source>
        <dbReference type="Proteomes" id="UP000070376"/>
    </source>
</evidence>
<evidence type="ECO:0000259" key="5">
    <source>
        <dbReference type="Pfam" id="PF03446"/>
    </source>
</evidence>
<evidence type="ECO:0000313" key="7">
    <source>
        <dbReference type="EMBL" id="KWZ82410.1"/>
    </source>
</evidence>
<dbReference type="GO" id="GO:0016491">
    <property type="term" value="F:oxidoreductase activity"/>
    <property type="evidence" value="ECO:0007669"/>
    <property type="project" value="UniProtKB-KW"/>
</dbReference>
<dbReference type="GO" id="GO:0050661">
    <property type="term" value="F:NADP binding"/>
    <property type="evidence" value="ECO:0007669"/>
    <property type="project" value="InterPro"/>
</dbReference>
<dbReference type="PATRIC" id="fig|1398.22.peg.1805"/>
<sequence>MEAFVMKIGWIGLGHMGSPMARRLLDAHFDLFVYNRTIKKTEKLAEAGAAVCKTPKDIAENTDVIVTMLTNAAAVENVLQGEDGVLAGLTKGKTVVDMSTVSPSDSIRFAKWVEEKRGHFIDAPVSGSVQPAKEGNLVILAGGRKEEIDAVRPMFEVLGKTIIHFGENGKGSAAKLSINLLLGLTIEGASEAILFGEKLGLEKKDLIEMISASACNTPIFQMKKKAFLQEDFPAAFMLELMAKDLGLAKEEIKKAGMSLPLADAAEKTYSRAKADGTGKADVAAVYQALKQLNF</sequence>
<dbReference type="SUPFAM" id="SSF51735">
    <property type="entry name" value="NAD(P)-binding Rossmann-fold domains"/>
    <property type="match status" value="1"/>
</dbReference>
<dbReference type="InterPro" id="IPR013328">
    <property type="entry name" value="6PGD_dom2"/>
</dbReference>
<dbReference type="InterPro" id="IPR015815">
    <property type="entry name" value="HIBADH-related"/>
</dbReference>
<proteinExistence type="inferred from homology"/>
<evidence type="ECO:0000256" key="2">
    <source>
        <dbReference type="ARBA" id="ARBA00023002"/>
    </source>
</evidence>
<comment type="caution">
    <text evidence="7">The sequence shown here is derived from an EMBL/GenBank/DDBJ whole genome shotgun (WGS) entry which is preliminary data.</text>
</comment>
<reference evidence="8" key="1">
    <citation type="submission" date="2016-01" db="EMBL/GenBank/DDBJ databases">
        <authorList>
            <person name="Mitreva M."/>
            <person name="Pepin K.H."/>
            <person name="Mihindukulasuriya K.A."/>
            <person name="Fulton R."/>
            <person name="Fronick C."/>
            <person name="O'Laughlin M."/>
            <person name="Miner T."/>
            <person name="Herter B."/>
            <person name="Rosa B.A."/>
            <person name="Cordes M."/>
            <person name="Tomlinson C."/>
            <person name="Wollam A."/>
            <person name="Palsikar V.B."/>
            <person name="Mardis E.R."/>
            <person name="Wilson R.K."/>
        </authorList>
    </citation>
    <scope>NUCLEOTIDE SEQUENCE [LARGE SCALE GENOMIC DNA]</scope>
    <source>
        <strain evidence="8">GED7749B</strain>
    </source>
</reference>
<dbReference type="InterPro" id="IPR008927">
    <property type="entry name" value="6-PGluconate_DH-like_C_sf"/>
</dbReference>
<comment type="similarity">
    <text evidence="1">Belongs to the HIBADH-related family.</text>
</comment>
<dbReference type="Gene3D" id="3.40.50.720">
    <property type="entry name" value="NAD(P)-binding Rossmann-like Domain"/>
    <property type="match status" value="1"/>
</dbReference>